<dbReference type="PANTHER" id="PTHR43986:SF1">
    <property type="entry name" value="ELONGATION FACTOR 1-GAMMA"/>
    <property type="match status" value="1"/>
</dbReference>
<evidence type="ECO:0000259" key="7">
    <source>
        <dbReference type="PROSITE" id="PS50404"/>
    </source>
</evidence>
<evidence type="ECO:0000259" key="8">
    <source>
        <dbReference type="PROSITE" id="PS50405"/>
    </source>
</evidence>
<dbReference type="STRING" id="1328760.A0A165GVQ7"/>
<dbReference type="Pfam" id="PF00647">
    <property type="entry name" value="EF1G"/>
    <property type="match status" value="1"/>
</dbReference>
<reference evidence="9 10" key="1">
    <citation type="journal article" date="2016" name="Fungal Biol.">
        <title>The genome of Xylona heveae provides a window into fungal endophytism.</title>
        <authorList>
            <person name="Gazis R."/>
            <person name="Kuo A."/>
            <person name="Riley R."/>
            <person name="LaButti K."/>
            <person name="Lipzen A."/>
            <person name="Lin J."/>
            <person name="Amirebrahimi M."/>
            <person name="Hesse C.N."/>
            <person name="Spatafora J.W."/>
            <person name="Henrissat B."/>
            <person name="Hainaut M."/>
            <person name="Grigoriev I.V."/>
            <person name="Hibbett D.S."/>
        </authorList>
    </citation>
    <scope>NUCLEOTIDE SEQUENCE [LARGE SCALE GENOMIC DNA]</scope>
    <source>
        <strain evidence="9 10">TC161</strain>
    </source>
</reference>
<dbReference type="InterPro" id="IPR036249">
    <property type="entry name" value="Thioredoxin-like_sf"/>
</dbReference>
<feature type="compositionally biased region" description="Basic and acidic residues" evidence="5">
    <location>
        <begin position="219"/>
        <end position="229"/>
    </location>
</feature>
<dbReference type="SMART" id="SM01183">
    <property type="entry name" value="EF1G"/>
    <property type="match status" value="1"/>
</dbReference>
<dbReference type="SUPFAM" id="SSF52833">
    <property type="entry name" value="Thioredoxin-like"/>
    <property type="match status" value="1"/>
</dbReference>
<dbReference type="InterPro" id="IPR036282">
    <property type="entry name" value="Glutathione-S-Trfase_C_sf"/>
</dbReference>
<evidence type="ECO:0000256" key="1">
    <source>
        <dbReference type="ARBA" id="ARBA00007409"/>
    </source>
</evidence>
<proteinExistence type="inferred from homology"/>
<keyword evidence="3 4" id="KW-0648">Protein biosynthesis</keyword>
<dbReference type="SUPFAM" id="SSF89942">
    <property type="entry name" value="eEF1-gamma domain"/>
    <property type="match status" value="1"/>
</dbReference>
<sequence length="409" mass="46000">MSFGKLYTFDGNARSTVLRAVAKANNLDIEVVTTKPAGGVSAEYLKLNPLGKIPTFQGADGFVLTEVLAIAIYLASQNEKTTLLGKTKQDYATILRWASFANSEILPPLGSWFSPLLGKEAYNKKSVEDAEKKVLKAVSVLEKHLQLNTYLVGERLTLADLFATSVLARGFQYVFGKAWRAEYPNVTRWFETIFNQEIYSAVAGQLNFIEEPIKYQPPKKEAAPKKEAPKPAAAPQAAEEEPKPAPKPKHPLEALEKPTLPIDEWKRKYSNEETRETALPWFWETYKPEEYSLWRVDYKYNDELTLPFMSNNLIGGFFTRLEASRKYLFGAASVYGVTNDSVIAGALLVRGQDIVPAVDVAPDWESYAFSKLDPTKPEDKEFVSDQWAWDKPIVVNGKTYDWADGKVFK</sequence>
<evidence type="ECO:0000256" key="2">
    <source>
        <dbReference type="ARBA" id="ARBA00022768"/>
    </source>
</evidence>
<feature type="domain" description="EF-1-gamma C-terminal" evidence="6">
    <location>
        <begin position="248"/>
        <end position="409"/>
    </location>
</feature>
<dbReference type="FunCoup" id="A0A165GVQ7">
    <property type="interactions" value="1209"/>
</dbReference>
<dbReference type="GO" id="GO:0003746">
    <property type="term" value="F:translation elongation factor activity"/>
    <property type="evidence" value="ECO:0007669"/>
    <property type="project" value="UniProtKB-UniRule"/>
</dbReference>
<keyword evidence="2 4" id="KW-0251">Elongation factor</keyword>
<name>A0A165GVQ7_XYLHT</name>
<dbReference type="Gene3D" id="3.30.70.1010">
    <property type="entry name" value="Translation elongation factor EF1B, gamma chain, conserved domain"/>
    <property type="match status" value="1"/>
</dbReference>
<evidence type="ECO:0000256" key="5">
    <source>
        <dbReference type="SAM" id="MobiDB-lite"/>
    </source>
</evidence>
<dbReference type="FunFam" id="1.20.1050.10:FF:000006">
    <property type="entry name" value="Elongation factor 1 gamma"/>
    <property type="match status" value="1"/>
</dbReference>
<evidence type="ECO:0000313" key="10">
    <source>
        <dbReference type="Proteomes" id="UP000076632"/>
    </source>
</evidence>
<feature type="compositionally biased region" description="Basic and acidic residues" evidence="5">
    <location>
        <begin position="240"/>
        <end position="253"/>
    </location>
</feature>
<evidence type="ECO:0000256" key="4">
    <source>
        <dbReference type="PROSITE-ProRule" id="PRU00519"/>
    </source>
</evidence>
<dbReference type="GO" id="GO:0005634">
    <property type="term" value="C:nucleus"/>
    <property type="evidence" value="ECO:0007669"/>
    <property type="project" value="TreeGrafter"/>
</dbReference>
<dbReference type="SFLD" id="SFLDS00019">
    <property type="entry name" value="Glutathione_Transferase_(cytos"/>
    <property type="match status" value="1"/>
</dbReference>
<dbReference type="Gene3D" id="3.40.30.10">
    <property type="entry name" value="Glutaredoxin"/>
    <property type="match status" value="1"/>
</dbReference>
<dbReference type="Gene3D" id="1.20.1050.10">
    <property type="match status" value="1"/>
</dbReference>
<evidence type="ECO:0000313" key="9">
    <source>
        <dbReference type="EMBL" id="KZF22656.1"/>
    </source>
</evidence>
<dbReference type="OrthoDB" id="249703at2759"/>
<dbReference type="InterPro" id="IPR001662">
    <property type="entry name" value="EF1B_G_C"/>
</dbReference>
<dbReference type="PANTHER" id="PTHR43986">
    <property type="entry name" value="ELONGATION FACTOR 1-GAMMA"/>
    <property type="match status" value="1"/>
</dbReference>
<dbReference type="PROSITE" id="PS50405">
    <property type="entry name" value="GST_CTER"/>
    <property type="match status" value="1"/>
</dbReference>
<accession>A0A165GVQ7</accession>
<feature type="domain" description="GST N-terminal" evidence="7">
    <location>
        <begin position="2"/>
        <end position="82"/>
    </location>
</feature>
<dbReference type="GeneID" id="28897671"/>
<dbReference type="InterPro" id="IPR004046">
    <property type="entry name" value="GST_C"/>
</dbReference>
<dbReference type="OMA" id="TQYFSWT"/>
<dbReference type="Pfam" id="PF02798">
    <property type="entry name" value="GST_N"/>
    <property type="match status" value="1"/>
</dbReference>
<dbReference type="InterPro" id="IPR040079">
    <property type="entry name" value="Glutathione_S-Trfase"/>
</dbReference>
<dbReference type="CDD" id="cd03181">
    <property type="entry name" value="GST_C_EF1Bgamma_like"/>
    <property type="match status" value="1"/>
</dbReference>
<dbReference type="InterPro" id="IPR050802">
    <property type="entry name" value="EF-GSTs"/>
</dbReference>
<dbReference type="GO" id="GO:0005737">
    <property type="term" value="C:cytoplasm"/>
    <property type="evidence" value="ECO:0007669"/>
    <property type="project" value="TreeGrafter"/>
</dbReference>
<dbReference type="Proteomes" id="UP000076632">
    <property type="component" value="Unassembled WGS sequence"/>
</dbReference>
<protein>
    <submittedName>
        <fullName evidence="9">EEF1-gamma domain-containing protein</fullName>
    </submittedName>
</protein>
<dbReference type="RefSeq" id="XP_018188211.1">
    <property type="nucleotide sequence ID" value="XM_018332534.1"/>
</dbReference>
<dbReference type="EMBL" id="KV407458">
    <property type="protein sequence ID" value="KZF22656.1"/>
    <property type="molecule type" value="Genomic_DNA"/>
</dbReference>
<gene>
    <name evidence="9" type="ORF">L228DRAFT_247011</name>
</gene>
<organism evidence="9 10">
    <name type="scientific">Xylona heveae (strain CBS 132557 / TC161)</name>
    <dbReference type="NCBI Taxonomy" id="1328760"/>
    <lineage>
        <taxon>Eukaryota</taxon>
        <taxon>Fungi</taxon>
        <taxon>Dikarya</taxon>
        <taxon>Ascomycota</taxon>
        <taxon>Pezizomycotina</taxon>
        <taxon>Xylonomycetes</taxon>
        <taxon>Xylonales</taxon>
        <taxon>Xylonaceae</taxon>
        <taxon>Xylona</taxon>
    </lineage>
</organism>
<dbReference type="FunFam" id="3.40.30.10:FF:000142">
    <property type="entry name" value="Elongation factor 1 gamma"/>
    <property type="match status" value="1"/>
</dbReference>
<feature type="region of interest" description="Disordered" evidence="5">
    <location>
        <begin position="219"/>
        <end position="253"/>
    </location>
</feature>
<dbReference type="AlphaFoldDB" id="A0A165GVQ7"/>
<dbReference type="InParanoid" id="A0A165GVQ7"/>
<evidence type="ECO:0000256" key="3">
    <source>
        <dbReference type="ARBA" id="ARBA00022917"/>
    </source>
</evidence>
<dbReference type="FunFam" id="3.30.70.1010:FF:000001">
    <property type="entry name" value="Elongation factor 1-gamma 1"/>
    <property type="match status" value="1"/>
</dbReference>
<dbReference type="SFLD" id="SFLDG00358">
    <property type="entry name" value="Main_(cytGST)"/>
    <property type="match status" value="1"/>
</dbReference>
<dbReference type="PROSITE" id="PS50040">
    <property type="entry name" value="EF1G_C"/>
    <property type="match status" value="1"/>
</dbReference>
<dbReference type="InterPro" id="IPR036433">
    <property type="entry name" value="EF1B_G_C_sf"/>
</dbReference>
<dbReference type="PROSITE" id="PS50404">
    <property type="entry name" value="GST_NTER"/>
    <property type="match status" value="1"/>
</dbReference>
<comment type="similarity">
    <text evidence="1">Belongs to the GST superfamily.</text>
</comment>
<dbReference type="CDD" id="cd03044">
    <property type="entry name" value="GST_N_EF1Bgamma"/>
    <property type="match status" value="1"/>
</dbReference>
<evidence type="ECO:0000259" key="6">
    <source>
        <dbReference type="PROSITE" id="PS50040"/>
    </source>
</evidence>
<keyword evidence="10" id="KW-1185">Reference proteome</keyword>
<feature type="domain" description="GST C-terminal" evidence="8">
    <location>
        <begin position="87"/>
        <end position="213"/>
    </location>
</feature>
<dbReference type="Pfam" id="PF00043">
    <property type="entry name" value="GST_C"/>
    <property type="match status" value="1"/>
</dbReference>
<dbReference type="SUPFAM" id="SSF47616">
    <property type="entry name" value="GST C-terminal domain-like"/>
    <property type="match status" value="1"/>
</dbReference>
<dbReference type="InterPro" id="IPR010987">
    <property type="entry name" value="Glutathione-S-Trfase_C-like"/>
</dbReference>
<dbReference type="InterPro" id="IPR004045">
    <property type="entry name" value="Glutathione_S-Trfase_N"/>
</dbReference>